<evidence type="ECO:0000256" key="1">
    <source>
        <dbReference type="SAM" id="MobiDB-lite"/>
    </source>
</evidence>
<sequence>MAAQRMIEIAGDSDAKWREQEKASDWASEEASERPSDNERQFCEQDAGTGRQAKRIGRETSTRNAALLVPVPPHVLMCLVGGDAYRPGGGGCGCTSKEMDPGIPPLKSCTHHGDIRPSVFGFTTWTIRAGLLFVFRARTMAAPVPPSWIFSNGGSLQRYKAAARPRGAPRSGTLLPSSSQHIPSFYALSFSTSFA</sequence>
<dbReference type="EMBL" id="PPTA01000018">
    <property type="protein sequence ID" value="TFA98692.1"/>
    <property type="molecule type" value="Genomic_DNA"/>
</dbReference>
<evidence type="ECO:0000313" key="3">
    <source>
        <dbReference type="Proteomes" id="UP001642720"/>
    </source>
</evidence>
<reference evidence="2 3" key="1">
    <citation type="submission" date="2018-01" db="EMBL/GenBank/DDBJ databases">
        <title>Genome characterization of the sugarcane-associated fungus Trichoderma ghanense CCMA-1212 and their application in lignocelulose bioconversion.</title>
        <authorList>
            <person name="Steindorff A.S."/>
            <person name="Mendes T.D."/>
            <person name="Vilela E.S.D."/>
            <person name="Rodrigues D.S."/>
            <person name="Formighieri E.F."/>
            <person name="Melo I.S."/>
            <person name="Favaro L.C.L."/>
        </authorList>
    </citation>
    <scope>NUCLEOTIDE SEQUENCE [LARGE SCALE GENOMIC DNA]</scope>
    <source>
        <strain evidence="2 3">CCMA-1212</strain>
    </source>
</reference>
<organism evidence="2 3">
    <name type="scientific">Trichoderma ghanense</name>
    <dbReference type="NCBI Taxonomy" id="65468"/>
    <lineage>
        <taxon>Eukaryota</taxon>
        <taxon>Fungi</taxon>
        <taxon>Dikarya</taxon>
        <taxon>Ascomycota</taxon>
        <taxon>Pezizomycotina</taxon>
        <taxon>Sordariomycetes</taxon>
        <taxon>Hypocreomycetidae</taxon>
        <taxon>Hypocreales</taxon>
        <taxon>Hypocreaceae</taxon>
        <taxon>Trichoderma</taxon>
    </lineage>
</organism>
<feature type="region of interest" description="Disordered" evidence="1">
    <location>
        <begin position="1"/>
        <end position="55"/>
    </location>
</feature>
<dbReference type="Proteomes" id="UP001642720">
    <property type="component" value="Unassembled WGS sequence"/>
</dbReference>
<accession>A0ABY2GUT8</accession>
<feature type="compositionally biased region" description="Basic and acidic residues" evidence="1">
    <location>
        <begin position="31"/>
        <end position="43"/>
    </location>
</feature>
<keyword evidence="3" id="KW-1185">Reference proteome</keyword>
<feature type="compositionally biased region" description="Basic and acidic residues" evidence="1">
    <location>
        <begin position="13"/>
        <end position="24"/>
    </location>
</feature>
<dbReference type="RefSeq" id="XP_073554894.1">
    <property type="nucleotide sequence ID" value="XM_073706575.1"/>
</dbReference>
<dbReference type="GeneID" id="300581025"/>
<proteinExistence type="predicted"/>
<comment type="caution">
    <text evidence="2">The sequence shown here is derived from an EMBL/GenBank/DDBJ whole genome shotgun (WGS) entry which is preliminary data.</text>
</comment>
<protein>
    <submittedName>
        <fullName evidence="2">Uncharacterized protein</fullName>
    </submittedName>
</protein>
<name>A0ABY2GUT8_9HYPO</name>
<gene>
    <name evidence="2" type="ORF">CCMA1212_009494</name>
</gene>
<evidence type="ECO:0000313" key="2">
    <source>
        <dbReference type="EMBL" id="TFA98692.1"/>
    </source>
</evidence>